<feature type="transmembrane region" description="Helical" evidence="1">
    <location>
        <begin position="445"/>
        <end position="465"/>
    </location>
</feature>
<gene>
    <name evidence="2" type="ORF">KMAL_15370</name>
</gene>
<name>A0A2S3W1Q5_9PROT</name>
<keyword evidence="3" id="KW-1185">Reference proteome</keyword>
<keyword evidence="1" id="KW-1133">Transmembrane helix</keyword>
<dbReference type="Pfam" id="PF04632">
    <property type="entry name" value="FUSC"/>
    <property type="match status" value="1"/>
</dbReference>
<feature type="transmembrane region" description="Helical" evidence="1">
    <location>
        <begin position="32"/>
        <end position="50"/>
    </location>
</feature>
<evidence type="ECO:0000256" key="1">
    <source>
        <dbReference type="SAM" id="Phobius"/>
    </source>
</evidence>
<dbReference type="InterPro" id="IPR006726">
    <property type="entry name" value="PHBA_efflux_AaeB/fusaric-R"/>
</dbReference>
<dbReference type="OrthoDB" id="8005649at2"/>
<dbReference type="RefSeq" id="WP_110095154.1">
    <property type="nucleotide sequence ID" value="NZ_NKUE01000017.1"/>
</dbReference>
<comment type="caution">
    <text evidence="2">The sequence shown here is derived from an EMBL/GenBank/DDBJ whole genome shotgun (WGS) entry which is preliminary data.</text>
</comment>
<feature type="transmembrane region" description="Helical" evidence="1">
    <location>
        <begin position="106"/>
        <end position="125"/>
    </location>
</feature>
<dbReference type="GO" id="GO:0005886">
    <property type="term" value="C:plasma membrane"/>
    <property type="evidence" value="ECO:0007669"/>
    <property type="project" value="InterPro"/>
</dbReference>
<feature type="transmembrane region" description="Helical" evidence="1">
    <location>
        <begin position="471"/>
        <end position="489"/>
    </location>
</feature>
<dbReference type="AlphaFoldDB" id="A0A2S3W1Q5"/>
<dbReference type="EMBL" id="POTC01000016">
    <property type="protein sequence ID" value="POF62815.1"/>
    <property type="molecule type" value="Genomic_DNA"/>
</dbReference>
<feature type="transmembrane region" description="Helical" evidence="1">
    <location>
        <begin position="130"/>
        <end position="148"/>
    </location>
</feature>
<feature type="transmembrane region" description="Helical" evidence="1">
    <location>
        <begin position="83"/>
        <end position="100"/>
    </location>
</feature>
<feature type="transmembrane region" description="Helical" evidence="1">
    <location>
        <begin position="154"/>
        <end position="179"/>
    </location>
</feature>
<dbReference type="Proteomes" id="UP000237344">
    <property type="component" value="Unassembled WGS sequence"/>
</dbReference>
<keyword evidence="1" id="KW-0472">Membrane</keyword>
<evidence type="ECO:0000313" key="3">
    <source>
        <dbReference type="Proteomes" id="UP000237344"/>
    </source>
</evidence>
<organism evidence="2 3">
    <name type="scientific">Novacetimonas maltaceti</name>
    <dbReference type="NCBI Taxonomy" id="1203393"/>
    <lineage>
        <taxon>Bacteria</taxon>
        <taxon>Pseudomonadati</taxon>
        <taxon>Pseudomonadota</taxon>
        <taxon>Alphaproteobacteria</taxon>
        <taxon>Acetobacterales</taxon>
        <taxon>Acetobacteraceae</taxon>
        <taxon>Novacetimonas</taxon>
    </lineage>
</organism>
<keyword evidence="1" id="KW-0812">Transmembrane</keyword>
<dbReference type="GO" id="GO:0022857">
    <property type="term" value="F:transmembrane transporter activity"/>
    <property type="evidence" value="ECO:0007669"/>
    <property type="project" value="InterPro"/>
</dbReference>
<feature type="transmembrane region" description="Helical" evidence="1">
    <location>
        <begin position="524"/>
        <end position="545"/>
    </location>
</feature>
<proteinExistence type="predicted"/>
<accession>A0A2S3W1Q5</accession>
<evidence type="ECO:0000313" key="2">
    <source>
        <dbReference type="EMBL" id="POF62815.1"/>
    </source>
</evidence>
<protein>
    <submittedName>
        <fullName evidence="2">p-hydroxybenzoic acid efflux subunit AaeB</fullName>
    </submittedName>
</protein>
<sequence>MRLIPPHGALSQPLLRLGTFVFPDWKTVRPTIAYSIRTLLAVGLALFLAFDLQLQTPMSSVTTVLIVANPVVGAMVSKSVWRIFGTIIGATSAITLMALFPQSPVLYFMGLSFIIGLACCVSTLLRFYKAYAAVLTGYTIILISVSAFSEPDHIFMAAMSRLSAVTVGILSTAFVFLLTNISHPEKVIRQIDQVLRNITSHFAQPTDASWNDATTMPDDAGQPLSFRAMSITSYDQRARLLSQANALVEAIEYAAADNYSVSLRARGLRGGVARLLGLLSAHHPIWQDEPPLTSQARTARHIRQDIMRYFATLPPEDLHLEARDNMRPIRRRIRAAMAELDELGEQTQDLPTIAFIDNERDVLAQLCAALDDFMGPQEHVRPIGLKLYFDWPAALRNGTRGACVTLLGCLFWYVCRWTHGANMLTYLIPASCLLATSPLASRASVMFASGTLAAIPAAFICQTFLLPRIDGYPLLWLSLSVCLLPGIWIQFHPRHAMRGFGYAVFFNAMVQIRNPITYSDLSLMNTWLAFALGVVSIALVFRVILPADHRLDSGRLVASIARATEHLARQPLGQHVEWPVWENLQMQKILRIIQRFSLVSPPGRVYELTDAAFMAVSLGRVLVRLRTLVTSPAIHEDDRVRVMEALGAFRYLRSDPAQTVQTLRATALTLMSHLDRRGLPAHTPTRRIAACLEQASLLIGAIPGFFHRHGPLQMAADMPGADNRLTLPVSSTTGPFGMRTA</sequence>
<reference evidence="2 3" key="1">
    <citation type="submission" date="2018-01" db="EMBL/GenBank/DDBJ databases">
        <title>Draft Genome Sequence of Komagataeibacter maltaceti LMG 1529, a Vinegar Producing Acetic Acid Bacterium Isolated from Malt Vinegar Brewery Acetifiers.</title>
        <authorList>
            <person name="Zhang Q."/>
            <person name="Hollensteiner J."/>
            <person name="Poehlein A."/>
            <person name="Daniel R."/>
        </authorList>
    </citation>
    <scope>NUCLEOTIDE SEQUENCE [LARGE SCALE GENOMIC DNA]</scope>
    <source>
        <strain evidence="2 3">LMG 1529</strain>
    </source>
</reference>